<dbReference type="InterPro" id="IPR011991">
    <property type="entry name" value="ArsR-like_HTH"/>
</dbReference>
<evidence type="ECO:0000313" key="5">
    <source>
        <dbReference type="Proteomes" id="UP000005087"/>
    </source>
</evidence>
<dbReference type="InterPro" id="IPR036388">
    <property type="entry name" value="WH-like_DNA-bd_sf"/>
</dbReference>
<evidence type="ECO:0000256" key="2">
    <source>
        <dbReference type="SAM" id="Phobius"/>
    </source>
</evidence>
<dbReference type="InterPro" id="IPR027417">
    <property type="entry name" value="P-loop_NTPase"/>
</dbReference>
<dbReference type="InterPro" id="IPR013196">
    <property type="entry name" value="HTH_11"/>
</dbReference>
<feature type="transmembrane region" description="Helical" evidence="2">
    <location>
        <begin position="56"/>
        <end position="75"/>
    </location>
</feature>
<dbReference type="Pfam" id="PF08279">
    <property type="entry name" value="HTH_11"/>
    <property type="match status" value="1"/>
</dbReference>
<proteinExistence type="predicted"/>
<organism evidence="4 5">
    <name type="scientific">Saccharomonospora glauca K62</name>
    <dbReference type="NCBI Taxonomy" id="928724"/>
    <lineage>
        <taxon>Bacteria</taxon>
        <taxon>Bacillati</taxon>
        <taxon>Actinomycetota</taxon>
        <taxon>Actinomycetes</taxon>
        <taxon>Pseudonocardiales</taxon>
        <taxon>Pseudonocardiaceae</taxon>
        <taxon>Saccharomonospora</taxon>
    </lineage>
</organism>
<dbReference type="RefSeq" id="WP_005467161.1">
    <property type="nucleotide sequence ID" value="NZ_CM001485.1"/>
</dbReference>
<dbReference type="Gene3D" id="3.40.50.300">
    <property type="entry name" value="P-loop containing nucleotide triphosphate hydrolases"/>
    <property type="match status" value="1"/>
</dbReference>
<evidence type="ECO:0000256" key="1">
    <source>
        <dbReference type="SAM" id="MobiDB-lite"/>
    </source>
</evidence>
<keyword evidence="4" id="KW-0614">Plasmid</keyword>
<name>I1D8G8_9PSEU</name>
<dbReference type="SUPFAM" id="SSF52540">
    <property type="entry name" value="P-loop containing nucleoside triphosphate hydrolases"/>
    <property type="match status" value="1"/>
</dbReference>
<dbReference type="SUPFAM" id="SSF46785">
    <property type="entry name" value="Winged helix' DNA-binding domain"/>
    <property type="match status" value="1"/>
</dbReference>
<dbReference type="InterPro" id="IPR036390">
    <property type="entry name" value="WH_DNA-bd_sf"/>
</dbReference>
<gene>
    <name evidence="4" type="ORF">SacglDRAFT_00029</name>
</gene>
<sequence length="703" mass="76835">MIKTDPVPVPMDEHTTESPQSWRERQKAAAKKKAAAMWEDTKRSSKSIVYRNRRQLYPLAYTSATAAVGTTGALVAEYSDLAMPTVVMGTGAVALTAGYAALRKIGSKLPDGILGRFKIGLMAGCAWCATLPLTGADAATMWLALGLGTVSLSARWWQRIRPGYPSGPTVAEPAPEPTRDVDEEMATAYELMQVWADEIGCTNGVLAGTRLDNPRLFEAGVVFTISLKGTRHNLDAVRNAVDKIAIAVGYWPKDISVSQGPQPHLVELRVVTRPDAIDGGFHGPVIVDDGKGNVWVEIGPYTDGEGVERWHVFEPNSVVGGFVLGSKGSGKSRLIELVAIALRKLGVEIWYLDPQNGASSPALIETADWPMKGMHKGGTLFGNVLDLLDALEDVTTVRSAENTDVLKVEGFTHTRERPAIVVIVDECHMVFNEKNPRTGNTFGHDFGELDRIMRKCGLAIIGASQTYTMDTFGQSAALRSGLVGGNCVIMRMLEKSHCGLLPGNVPAPWDIPKGGGYGYCLGSDRDGVLWRSRKPDNVEQWMRAYPPATLDDLVRNVLGEMYENRHEAAEQDSAYMRDLLERMRTATPEEARQIRAEIRRRRGGKAGDSEQPQQAGVLAVPEPPAMITALNPAPAASDPQVPLRELGDGEQQLMELLADGREWRTSEMAERLGVSEVTVRKRIKRLESRLVLVRKGVYRAKHL</sequence>
<evidence type="ECO:0000313" key="4">
    <source>
        <dbReference type="EMBL" id="EIF01243.1"/>
    </source>
</evidence>
<dbReference type="AlphaFoldDB" id="I1D8G8"/>
<keyword evidence="2" id="KW-1133">Transmembrane helix</keyword>
<keyword evidence="5" id="KW-1185">Reference proteome</keyword>
<dbReference type="CDD" id="cd00090">
    <property type="entry name" value="HTH_ARSR"/>
    <property type="match status" value="1"/>
</dbReference>
<keyword evidence="2" id="KW-0472">Membrane</keyword>
<dbReference type="eggNOG" id="COG1674">
    <property type="taxonomic scope" value="Bacteria"/>
</dbReference>
<dbReference type="OrthoDB" id="3648675at2"/>
<reference evidence="4 5" key="1">
    <citation type="submission" date="2011-09" db="EMBL/GenBank/DDBJ databases">
        <authorList>
            <consortium name="US DOE Joint Genome Institute (JGI-PGF)"/>
            <person name="Lucas S."/>
            <person name="Han J."/>
            <person name="Lapidus A."/>
            <person name="Cheng J.-F."/>
            <person name="Goodwin L."/>
            <person name="Pitluck S."/>
            <person name="Peters L."/>
            <person name="Land M.L."/>
            <person name="Hauser L."/>
            <person name="Brambilla E."/>
            <person name="Klenk H.-P."/>
            <person name="Woyke T.J."/>
        </authorList>
    </citation>
    <scope>NUCLEOTIDE SEQUENCE [LARGE SCALE GENOMIC DNA]</scope>
    <source>
        <strain evidence="4 5">K62</strain>
        <plasmid evidence="4 5">pSACGL01</plasmid>
    </source>
</reference>
<dbReference type="EMBL" id="CM001485">
    <property type="protein sequence ID" value="EIF01243.1"/>
    <property type="molecule type" value="Genomic_DNA"/>
</dbReference>
<accession>I1D8G8</accession>
<feature type="compositionally biased region" description="Basic and acidic residues" evidence="1">
    <location>
        <begin position="11"/>
        <end position="25"/>
    </location>
</feature>
<dbReference type="Proteomes" id="UP000005087">
    <property type="component" value="Plasmid pSACGL01"/>
</dbReference>
<feature type="region of interest" description="Disordered" evidence="1">
    <location>
        <begin position="1"/>
        <end position="25"/>
    </location>
</feature>
<dbReference type="Gene3D" id="1.10.10.10">
    <property type="entry name" value="Winged helix-like DNA-binding domain superfamily/Winged helix DNA-binding domain"/>
    <property type="match status" value="1"/>
</dbReference>
<feature type="transmembrane region" description="Helical" evidence="2">
    <location>
        <begin position="81"/>
        <end position="102"/>
    </location>
</feature>
<geneLocation type="plasmid" evidence="4 5">
    <name>pSACGL01</name>
</geneLocation>
<protein>
    <submittedName>
        <fullName evidence="4">Transcriptional regulator of sugar metabolism</fullName>
    </submittedName>
</protein>
<reference evidence="5" key="2">
    <citation type="submission" date="2012-01" db="EMBL/GenBank/DDBJ databases">
        <title>Noncontiguous Finished sequence of chromosome of Saccharomonospora glauca K62.</title>
        <authorList>
            <consortium name="US DOE Joint Genome Institute"/>
            <person name="Lucas S."/>
            <person name="Han J."/>
            <person name="Lapidus A."/>
            <person name="Cheng J.-F."/>
            <person name="Goodwin L."/>
            <person name="Pitluck S."/>
            <person name="Peters L."/>
            <person name="Mikhailova N."/>
            <person name="Held B."/>
            <person name="Detter J.C."/>
            <person name="Han C."/>
            <person name="Tapia R."/>
            <person name="Land M."/>
            <person name="Hauser L."/>
            <person name="Kyrpides N."/>
            <person name="Ivanova N."/>
            <person name="Pagani I."/>
            <person name="Brambilla E.-M."/>
            <person name="Klenk H.-P."/>
            <person name="Woyke T."/>
        </authorList>
    </citation>
    <scope>NUCLEOTIDE SEQUENCE [LARGE SCALE GENOMIC DNA]</scope>
    <source>
        <strain evidence="5">K62</strain>
        <plasmid evidence="5">pSACGL01</plasmid>
    </source>
</reference>
<evidence type="ECO:0000259" key="3">
    <source>
        <dbReference type="Pfam" id="PF08279"/>
    </source>
</evidence>
<dbReference type="HOGENOM" id="CLU_395693_0_0_11"/>
<feature type="domain" description="Helix-turn-helix type 11" evidence="3">
    <location>
        <begin position="651"/>
        <end position="692"/>
    </location>
</feature>
<keyword evidence="2" id="KW-0812">Transmembrane</keyword>